<keyword evidence="2" id="KW-1185">Reference proteome</keyword>
<dbReference type="STRING" id="1391627.SAMN05216464_103458"/>
<organism evidence="1 2">
    <name type="scientific">Mucilaginibacter pineti</name>
    <dbReference type="NCBI Taxonomy" id="1391627"/>
    <lineage>
        <taxon>Bacteria</taxon>
        <taxon>Pseudomonadati</taxon>
        <taxon>Bacteroidota</taxon>
        <taxon>Sphingobacteriia</taxon>
        <taxon>Sphingobacteriales</taxon>
        <taxon>Sphingobacteriaceae</taxon>
        <taxon>Mucilaginibacter</taxon>
    </lineage>
</organism>
<accession>A0A1G6ZT11</accession>
<proteinExistence type="predicted"/>
<name>A0A1G6ZT11_9SPHI</name>
<reference evidence="1 2" key="1">
    <citation type="submission" date="2016-10" db="EMBL/GenBank/DDBJ databases">
        <authorList>
            <person name="de Groot N.N."/>
        </authorList>
    </citation>
    <scope>NUCLEOTIDE SEQUENCE [LARGE SCALE GENOMIC DNA]</scope>
    <source>
        <strain evidence="1 2">47C3B</strain>
    </source>
</reference>
<sequence>MQHIIKKIALAVVFTIATSLCCSKLKAQNVPAIFLHTDKGAYFPGDTIWFKGYILKKGLLDSTVQNLYIDWGTASDSVIQHNVYIVSGGVAPCQFVIPSNYTNLALNLNAYTAAIAGQQELAYFKSIPILQKVSSLQKPAANNYFLSIYPEGGVFLSGVNNRLIFRSYDSSGQPIEISGKIVDANEKEVMTFSSEGKGLAELRIMGVDQQLTVIWHGPDGRELRNRIPPVQKQGVKLGIWELQDTINISLFALSGKRDPQTYTLDCRLNRAQVFKQNISLQSGQRNEIKLPKHDLEAGVLQFTVLDQQGTKLATTALMTGEEVKLLEPEIEFKEISKLAKGRNSFSVHLPQGEEANMSVSITDIEVPVDSTHTIVDAALFGSMSVHRITNPYTYFSNSKTLDRFVQINEWQSDFTASDNLPDLKDSLLYLKGTILMKDKEMEQMNKRLAKLKAQRMKDNKPVRGASFGYRAIADSVMRYQEIFPDEKGSFQLKGLYFFDSLLVRLTQVEQDIKFMPFKVNYSFSPISKPERLYSPALADDRSPGSGFYDQLLNYNPQFYKDGLGVMRLKDVNIQGTRLSPRLRRMDKFYAKGWYSRQGILSLDVQSDPNLVNIYSMEDYLRYLYIKYPILNKIRAVYSVNNFFNVLLPEDISQIAYIKVFDTFPENPKAGGVIAFYTTGPDGANRDLGRIIDIQTVGGYVNIKPYQYRTYKTDEKNELDDYDNRQTLYWNPLFIVKNKPDQIEFYNNNKPRGYRITIQGVSKTGKLIYYQKTIK</sequence>
<dbReference type="EMBL" id="FNAI01000003">
    <property type="protein sequence ID" value="SDE04955.1"/>
    <property type="molecule type" value="Genomic_DNA"/>
</dbReference>
<evidence type="ECO:0000313" key="1">
    <source>
        <dbReference type="EMBL" id="SDE04955.1"/>
    </source>
</evidence>
<dbReference type="AlphaFoldDB" id="A0A1G6ZT11"/>
<dbReference type="RefSeq" id="WP_091148635.1">
    <property type="nucleotide sequence ID" value="NZ_FNAI01000003.1"/>
</dbReference>
<evidence type="ECO:0000313" key="2">
    <source>
        <dbReference type="Proteomes" id="UP000199072"/>
    </source>
</evidence>
<dbReference type="OrthoDB" id="679547at2"/>
<gene>
    <name evidence="1" type="ORF">SAMN05216464_103458</name>
</gene>
<evidence type="ECO:0008006" key="3">
    <source>
        <dbReference type="Google" id="ProtNLM"/>
    </source>
</evidence>
<protein>
    <recommendedName>
        <fullName evidence="3">MG2 domain-containing protein</fullName>
    </recommendedName>
</protein>
<dbReference type="Proteomes" id="UP000199072">
    <property type="component" value="Unassembled WGS sequence"/>
</dbReference>